<dbReference type="Proteomes" id="UP000027135">
    <property type="component" value="Unassembled WGS sequence"/>
</dbReference>
<name>A0A067RBM3_ZOONE</name>
<dbReference type="EMBL" id="KK852611">
    <property type="protein sequence ID" value="KDR20263.1"/>
    <property type="molecule type" value="Genomic_DNA"/>
</dbReference>
<keyword evidence="2" id="KW-0496">Mitochondrion</keyword>
<keyword evidence="9" id="KW-1185">Reference proteome</keyword>
<dbReference type="FunCoup" id="A0A067RBM3">
    <property type="interactions" value="488"/>
</dbReference>
<comment type="subcellular location">
    <subcellularLocation>
        <location evidence="1">Mitochondrion intermembrane space</location>
    </subcellularLocation>
</comment>
<dbReference type="PANTHER" id="PTHR46811:SF1">
    <property type="entry name" value="COILED-COIL-HELIX-COILED-COIL-HELIX DOMAIN-CONTAINING PROTEIN 7"/>
    <property type="match status" value="1"/>
</dbReference>
<sequence length="108" mass="13048">MFNGSYGYEEPKSKEERDEFRNKLRQHKNEINNPCIKENDMVFKCLENNNYQHDKCTDYFQNYNSCKTFWGKIRAERRQQGKVPHLPPLEEREKIRAHYVTSKKSANT</sequence>
<dbReference type="InterPro" id="IPR010625">
    <property type="entry name" value="CHCH"/>
</dbReference>
<dbReference type="SUPFAM" id="SSF47072">
    <property type="entry name" value="Cysteine alpha-hairpin motif"/>
    <property type="match status" value="1"/>
</dbReference>
<evidence type="ECO:0000256" key="6">
    <source>
        <dbReference type="SAM" id="MobiDB-lite"/>
    </source>
</evidence>
<feature type="region of interest" description="Disordered" evidence="6">
    <location>
        <begin position="1"/>
        <end position="20"/>
    </location>
</feature>
<feature type="compositionally biased region" description="Basic and acidic residues" evidence="6">
    <location>
        <begin position="9"/>
        <end position="20"/>
    </location>
</feature>
<organism evidence="8 9">
    <name type="scientific">Zootermopsis nevadensis</name>
    <name type="common">Dampwood termite</name>
    <dbReference type="NCBI Taxonomy" id="136037"/>
    <lineage>
        <taxon>Eukaryota</taxon>
        <taxon>Metazoa</taxon>
        <taxon>Ecdysozoa</taxon>
        <taxon>Arthropoda</taxon>
        <taxon>Hexapoda</taxon>
        <taxon>Insecta</taxon>
        <taxon>Pterygota</taxon>
        <taxon>Neoptera</taxon>
        <taxon>Polyneoptera</taxon>
        <taxon>Dictyoptera</taxon>
        <taxon>Blattodea</taxon>
        <taxon>Blattoidea</taxon>
        <taxon>Termitoidae</taxon>
        <taxon>Termopsidae</taxon>
        <taxon>Zootermopsis</taxon>
    </lineage>
</organism>
<dbReference type="GO" id="GO:0005758">
    <property type="term" value="C:mitochondrial intermembrane space"/>
    <property type="evidence" value="ECO:0007669"/>
    <property type="project" value="UniProtKB-SubCell"/>
</dbReference>
<dbReference type="InParanoid" id="A0A067RBM3"/>
<dbReference type="Gene3D" id="1.10.287.1130">
    <property type="entry name" value="CytochromE C oxidase copper chaperone"/>
    <property type="match status" value="1"/>
</dbReference>
<gene>
    <name evidence="8" type="ORF">L798_05048</name>
</gene>
<keyword evidence="3" id="KW-1015">Disulfide bond</keyword>
<dbReference type="STRING" id="136037.A0A067RBM3"/>
<feature type="domain" description="CHCH" evidence="7">
    <location>
        <begin position="35"/>
        <end position="67"/>
    </location>
</feature>
<dbReference type="AlphaFoldDB" id="A0A067RBM3"/>
<dbReference type="GO" id="GO:0033108">
    <property type="term" value="P:mitochondrial respiratory chain complex assembly"/>
    <property type="evidence" value="ECO:0007669"/>
    <property type="project" value="TreeGrafter"/>
</dbReference>
<evidence type="ECO:0000256" key="2">
    <source>
        <dbReference type="ARBA" id="ARBA00023128"/>
    </source>
</evidence>
<evidence type="ECO:0000256" key="3">
    <source>
        <dbReference type="ARBA" id="ARBA00023157"/>
    </source>
</evidence>
<comment type="similarity">
    <text evidence="4">Belongs to the CHCHD7 family.</text>
</comment>
<dbReference type="OrthoDB" id="9971592at2759"/>
<proteinExistence type="inferred from homology"/>
<evidence type="ECO:0000256" key="5">
    <source>
        <dbReference type="ARBA" id="ARBA00039509"/>
    </source>
</evidence>
<dbReference type="InterPro" id="IPR051040">
    <property type="entry name" value="COX23"/>
</dbReference>
<dbReference type="PROSITE" id="PS51808">
    <property type="entry name" value="CHCH"/>
    <property type="match status" value="1"/>
</dbReference>
<dbReference type="PANTHER" id="PTHR46811">
    <property type="entry name" value="COILED-COIL-HELIX-COILED-COIL-HELIX DOMAIN-CONTAINING PROTEIN 7"/>
    <property type="match status" value="1"/>
</dbReference>
<evidence type="ECO:0000313" key="8">
    <source>
        <dbReference type="EMBL" id="KDR20263.1"/>
    </source>
</evidence>
<reference evidence="8 9" key="1">
    <citation type="journal article" date="2014" name="Nat. Commun.">
        <title>Molecular traces of alternative social organization in a termite genome.</title>
        <authorList>
            <person name="Terrapon N."/>
            <person name="Li C."/>
            <person name="Robertson H.M."/>
            <person name="Ji L."/>
            <person name="Meng X."/>
            <person name="Booth W."/>
            <person name="Chen Z."/>
            <person name="Childers C.P."/>
            <person name="Glastad K.M."/>
            <person name="Gokhale K."/>
            <person name="Gowin J."/>
            <person name="Gronenberg W."/>
            <person name="Hermansen R.A."/>
            <person name="Hu H."/>
            <person name="Hunt B.G."/>
            <person name="Huylmans A.K."/>
            <person name="Khalil S.M."/>
            <person name="Mitchell R.D."/>
            <person name="Munoz-Torres M.C."/>
            <person name="Mustard J.A."/>
            <person name="Pan H."/>
            <person name="Reese J.T."/>
            <person name="Scharf M.E."/>
            <person name="Sun F."/>
            <person name="Vogel H."/>
            <person name="Xiao J."/>
            <person name="Yang W."/>
            <person name="Yang Z."/>
            <person name="Yang Z."/>
            <person name="Zhou J."/>
            <person name="Zhu J."/>
            <person name="Brent C.S."/>
            <person name="Elsik C.G."/>
            <person name="Goodisman M.A."/>
            <person name="Liberles D.A."/>
            <person name="Roe R.M."/>
            <person name="Vargo E.L."/>
            <person name="Vilcinskas A."/>
            <person name="Wang J."/>
            <person name="Bornberg-Bauer E."/>
            <person name="Korb J."/>
            <person name="Zhang G."/>
            <person name="Liebig J."/>
        </authorList>
    </citation>
    <scope>NUCLEOTIDE SEQUENCE [LARGE SCALE GENOMIC DNA]</scope>
    <source>
        <tissue evidence="8">Whole organism</tissue>
    </source>
</reference>
<dbReference type="Pfam" id="PF06747">
    <property type="entry name" value="CHCH"/>
    <property type="match status" value="1"/>
</dbReference>
<evidence type="ECO:0000256" key="4">
    <source>
        <dbReference type="ARBA" id="ARBA00038205"/>
    </source>
</evidence>
<protein>
    <recommendedName>
        <fullName evidence="5">Coiled-coil-helix-coiled-coil-helix domain-containing protein 7</fullName>
    </recommendedName>
</protein>
<evidence type="ECO:0000259" key="7">
    <source>
        <dbReference type="Pfam" id="PF06747"/>
    </source>
</evidence>
<dbReference type="InterPro" id="IPR009069">
    <property type="entry name" value="Cys_alpha_HP_mot_SF"/>
</dbReference>
<accession>A0A067RBM3</accession>
<dbReference type="OMA" id="QELSYKC"/>
<dbReference type="eggNOG" id="KOG4618">
    <property type="taxonomic scope" value="Eukaryota"/>
</dbReference>
<evidence type="ECO:0000256" key="1">
    <source>
        <dbReference type="ARBA" id="ARBA00004569"/>
    </source>
</evidence>
<evidence type="ECO:0000313" key="9">
    <source>
        <dbReference type="Proteomes" id="UP000027135"/>
    </source>
</evidence>